<comment type="caution">
    <text evidence="1">The sequence shown here is derived from an EMBL/GenBank/DDBJ whole genome shotgun (WGS) entry which is preliminary data.</text>
</comment>
<name>A0A2U2MUG1_9BIFI</name>
<evidence type="ECO:0000313" key="1">
    <source>
        <dbReference type="EMBL" id="PWG60500.1"/>
    </source>
</evidence>
<protein>
    <submittedName>
        <fullName evidence="1">Uncharacterized protein</fullName>
    </submittedName>
</protein>
<accession>A0A2U2MUG1</accession>
<dbReference type="EMBL" id="QFFN01000003">
    <property type="protein sequence ID" value="PWG60500.1"/>
    <property type="molecule type" value="Genomic_DNA"/>
</dbReference>
<keyword evidence="2" id="KW-1185">Reference proteome</keyword>
<gene>
    <name evidence="1" type="ORF">DF200_02590</name>
</gene>
<reference evidence="1 2" key="1">
    <citation type="journal article" date="2018" name="Int. J. Syst. Evol. Microbiol.">
        <title>Bifidobacterium catulorum sp. nov., a novel taxon from the faeces of the baby common marmoset (Callithrix jacchus).</title>
        <authorList>
            <person name="Modesto M."/>
            <person name="Michelini S."/>
            <person name="Oki K."/>
            <person name="Biavati B."/>
            <person name="Watanabe K."/>
            <person name="Mattarelli P."/>
        </authorList>
    </citation>
    <scope>NUCLEOTIDE SEQUENCE [LARGE SCALE GENOMIC DNA]</scope>
    <source>
        <strain evidence="1 2">MRM 8.19</strain>
    </source>
</reference>
<dbReference type="AlphaFoldDB" id="A0A2U2MUG1"/>
<sequence>MPKKVRVVLKRGAFSQEVLHRAVQPVMDDVQEQMEAQAAGDDRITVWRNEDTDRANVVATCPAPVERVHGTLTRMLGGVSA</sequence>
<evidence type="ECO:0000313" key="2">
    <source>
        <dbReference type="Proteomes" id="UP000245753"/>
    </source>
</evidence>
<organism evidence="1 2">
    <name type="scientific">Bifidobacterium catulorum</name>
    <dbReference type="NCBI Taxonomy" id="1630173"/>
    <lineage>
        <taxon>Bacteria</taxon>
        <taxon>Bacillati</taxon>
        <taxon>Actinomycetota</taxon>
        <taxon>Actinomycetes</taxon>
        <taxon>Bifidobacteriales</taxon>
        <taxon>Bifidobacteriaceae</taxon>
        <taxon>Bifidobacterium</taxon>
    </lineage>
</organism>
<dbReference type="Proteomes" id="UP000245753">
    <property type="component" value="Unassembled WGS sequence"/>
</dbReference>
<dbReference type="RefSeq" id="WP_109136727.1">
    <property type="nucleotide sequence ID" value="NZ_QFFN01000003.1"/>
</dbReference>
<dbReference type="OrthoDB" id="3233927at2"/>
<proteinExistence type="predicted"/>